<dbReference type="InterPro" id="IPR013120">
    <property type="entry name" value="FAR_NAD-bd"/>
</dbReference>
<keyword evidence="3 10" id="KW-0444">Lipid biosynthesis</keyword>
<dbReference type="Gene3D" id="1.20.1250.20">
    <property type="entry name" value="MFS general substrate transporter like domains"/>
    <property type="match status" value="1"/>
</dbReference>
<dbReference type="Pfam" id="PF08393">
    <property type="entry name" value="DHC_N2"/>
    <property type="match status" value="1"/>
</dbReference>
<dbReference type="FunFam" id="3.40.50.720:FF:000143">
    <property type="entry name" value="Fatty acyl-CoA reductase"/>
    <property type="match status" value="1"/>
</dbReference>
<evidence type="ECO:0000256" key="6">
    <source>
        <dbReference type="ARBA" id="ARBA00022989"/>
    </source>
</evidence>
<dbReference type="Proteomes" id="UP001153636">
    <property type="component" value="Chromosome 22"/>
</dbReference>
<feature type="domain" description="Major facilitator superfamily (MFS) profile" evidence="11">
    <location>
        <begin position="280"/>
        <end position="730"/>
    </location>
</feature>
<dbReference type="PANTHER" id="PTHR11011:SF60">
    <property type="entry name" value="FATTY ACYL-COA REDUCTASE-RELATED"/>
    <property type="match status" value="1"/>
</dbReference>
<feature type="transmembrane region" description="Helical" evidence="10">
    <location>
        <begin position="338"/>
        <end position="357"/>
    </location>
</feature>
<comment type="similarity">
    <text evidence="2 10">Belongs to the fatty acyl-CoA reductase family.</text>
</comment>
<feature type="transmembrane region" description="Helical" evidence="10">
    <location>
        <begin position="575"/>
        <end position="596"/>
    </location>
</feature>
<dbReference type="OrthoDB" id="6612291at2759"/>
<dbReference type="PANTHER" id="PTHR11011">
    <property type="entry name" value="MALE STERILITY PROTEIN 2-RELATED"/>
    <property type="match status" value="1"/>
</dbReference>
<evidence type="ECO:0000256" key="8">
    <source>
        <dbReference type="ARBA" id="ARBA00023136"/>
    </source>
</evidence>
<evidence type="ECO:0000256" key="1">
    <source>
        <dbReference type="ARBA" id="ARBA00004141"/>
    </source>
</evidence>
<dbReference type="GO" id="GO:0016020">
    <property type="term" value="C:membrane"/>
    <property type="evidence" value="ECO:0007669"/>
    <property type="project" value="UniProtKB-SubCell"/>
</dbReference>
<dbReference type="SUPFAM" id="SSF51735">
    <property type="entry name" value="NAD(P)-binding Rossmann-fold domains"/>
    <property type="match status" value="1"/>
</dbReference>
<dbReference type="InterPro" id="IPR013602">
    <property type="entry name" value="Dynein_heavy_linker"/>
</dbReference>
<accession>A0A9P0CZ21</accession>
<evidence type="ECO:0000256" key="3">
    <source>
        <dbReference type="ARBA" id="ARBA00022516"/>
    </source>
</evidence>
<keyword evidence="5 10" id="KW-0521">NADP</keyword>
<protein>
    <recommendedName>
        <fullName evidence="10">Fatty acyl-CoA reductase</fullName>
        <ecNumber evidence="10">1.2.1.84</ecNumber>
    </recommendedName>
</protein>
<dbReference type="GO" id="GO:0022857">
    <property type="term" value="F:transmembrane transporter activity"/>
    <property type="evidence" value="ECO:0007669"/>
    <property type="project" value="InterPro"/>
</dbReference>
<dbReference type="PROSITE" id="PS00217">
    <property type="entry name" value="SUGAR_TRANSPORT_2"/>
    <property type="match status" value="1"/>
</dbReference>
<dbReference type="SUPFAM" id="SSF103473">
    <property type="entry name" value="MFS general substrate transporter"/>
    <property type="match status" value="1"/>
</dbReference>
<evidence type="ECO:0000313" key="12">
    <source>
        <dbReference type="EMBL" id="CAH1107544.1"/>
    </source>
</evidence>
<keyword evidence="8 10" id="KW-0472">Membrane</keyword>
<dbReference type="InterPro" id="IPR020846">
    <property type="entry name" value="MFS_dom"/>
</dbReference>
<name>A0A9P0CZ21_9CUCU</name>
<feature type="transmembrane region" description="Helical" evidence="10">
    <location>
        <begin position="538"/>
        <end position="563"/>
    </location>
</feature>
<evidence type="ECO:0000313" key="13">
    <source>
        <dbReference type="Proteomes" id="UP001153636"/>
    </source>
</evidence>
<comment type="catalytic activity">
    <reaction evidence="9 10">
        <text>a long-chain fatty acyl-CoA + 2 NADPH + 2 H(+) = a long-chain primary fatty alcohol + 2 NADP(+) + CoA</text>
        <dbReference type="Rhea" id="RHEA:52716"/>
        <dbReference type="ChEBI" id="CHEBI:15378"/>
        <dbReference type="ChEBI" id="CHEBI:57287"/>
        <dbReference type="ChEBI" id="CHEBI:57783"/>
        <dbReference type="ChEBI" id="CHEBI:58349"/>
        <dbReference type="ChEBI" id="CHEBI:77396"/>
        <dbReference type="ChEBI" id="CHEBI:83139"/>
        <dbReference type="EC" id="1.2.1.84"/>
    </reaction>
</comment>
<dbReference type="InterPro" id="IPR036291">
    <property type="entry name" value="NAD(P)-bd_dom_sf"/>
</dbReference>
<dbReference type="PROSITE" id="PS00216">
    <property type="entry name" value="SUGAR_TRANSPORT_1"/>
    <property type="match status" value="1"/>
</dbReference>
<dbReference type="GO" id="GO:0102965">
    <property type="term" value="F:alcohol-forming long-chain fatty acyl-CoA reductase activity"/>
    <property type="evidence" value="ECO:0007669"/>
    <property type="project" value="UniProtKB-EC"/>
</dbReference>
<dbReference type="InterPro" id="IPR036259">
    <property type="entry name" value="MFS_trans_sf"/>
</dbReference>
<dbReference type="AlphaFoldDB" id="A0A9P0CZ21"/>
<dbReference type="Pfam" id="PF07993">
    <property type="entry name" value="NAD_binding_4"/>
    <property type="match status" value="1"/>
</dbReference>
<dbReference type="GO" id="GO:0035336">
    <property type="term" value="P:long-chain fatty-acyl-CoA metabolic process"/>
    <property type="evidence" value="ECO:0007669"/>
    <property type="project" value="TreeGrafter"/>
</dbReference>
<keyword evidence="4 10" id="KW-0812">Transmembrane</keyword>
<dbReference type="Gene3D" id="3.40.50.720">
    <property type="entry name" value="NAD(P)-binding Rossmann-like Domain"/>
    <property type="match status" value="1"/>
</dbReference>
<dbReference type="GO" id="GO:0080019">
    <property type="term" value="F:alcohol-forming very long-chain fatty acyl-CoA reductase activity"/>
    <property type="evidence" value="ECO:0007669"/>
    <property type="project" value="InterPro"/>
</dbReference>
<comment type="function">
    <text evidence="10">Catalyzes the reduction of fatty acyl-CoA to fatty alcohols.</text>
</comment>
<dbReference type="GO" id="GO:0005777">
    <property type="term" value="C:peroxisome"/>
    <property type="evidence" value="ECO:0007669"/>
    <property type="project" value="TreeGrafter"/>
</dbReference>
<keyword evidence="13" id="KW-1185">Reference proteome</keyword>
<evidence type="ECO:0000256" key="5">
    <source>
        <dbReference type="ARBA" id="ARBA00022857"/>
    </source>
</evidence>
<feature type="transmembrane region" description="Helical" evidence="10">
    <location>
        <begin position="364"/>
        <end position="385"/>
    </location>
</feature>
<proteinExistence type="inferred from homology"/>
<keyword evidence="10" id="KW-0560">Oxidoreductase</keyword>
<feature type="transmembrane region" description="Helical" evidence="10">
    <location>
        <begin position="447"/>
        <end position="468"/>
    </location>
</feature>
<evidence type="ECO:0000256" key="9">
    <source>
        <dbReference type="ARBA" id="ARBA00052530"/>
    </source>
</evidence>
<feature type="transmembrane region" description="Helical" evidence="10">
    <location>
        <begin position="603"/>
        <end position="625"/>
    </location>
</feature>
<dbReference type="InterPro" id="IPR026055">
    <property type="entry name" value="FAR"/>
</dbReference>
<keyword evidence="7 10" id="KW-0443">Lipid metabolism</keyword>
<evidence type="ECO:0000259" key="11">
    <source>
        <dbReference type="PROSITE" id="PS50850"/>
    </source>
</evidence>
<feature type="transmembrane region" description="Helical" evidence="10">
    <location>
        <begin position="418"/>
        <end position="441"/>
    </location>
</feature>
<gene>
    <name evidence="12" type="ORF">PSYICH_LOCUS8212</name>
</gene>
<dbReference type="EC" id="1.2.1.84" evidence="10"/>
<dbReference type="CDD" id="cd05236">
    <property type="entry name" value="FAR-N_SDR_e"/>
    <property type="match status" value="1"/>
</dbReference>
<feature type="transmembrane region" description="Helical" evidence="10">
    <location>
        <begin position="391"/>
        <end position="411"/>
    </location>
</feature>
<dbReference type="PROSITE" id="PS50850">
    <property type="entry name" value="MFS"/>
    <property type="match status" value="1"/>
</dbReference>
<comment type="subcellular location">
    <subcellularLocation>
        <location evidence="1">Membrane</location>
        <topology evidence="1">Multi-pass membrane protein</topology>
    </subcellularLocation>
</comment>
<organism evidence="12 13">
    <name type="scientific">Psylliodes chrysocephalus</name>
    <dbReference type="NCBI Taxonomy" id="3402493"/>
    <lineage>
        <taxon>Eukaryota</taxon>
        <taxon>Metazoa</taxon>
        <taxon>Ecdysozoa</taxon>
        <taxon>Arthropoda</taxon>
        <taxon>Hexapoda</taxon>
        <taxon>Insecta</taxon>
        <taxon>Pterygota</taxon>
        <taxon>Neoptera</taxon>
        <taxon>Endopterygota</taxon>
        <taxon>Coleoptera</taxon>
        <taxon>Polyphaga</taxon>
        <taxon>Cucujiformia</taxon>
        <taxon>Chrysomeloidea</taxon>
        <taxon>Chrysomelidae</taxon>
        <taxon>Galerucinae</taxon>
        <taxon>Alticini</taxon>
        <taxon>Psylliodes</taxon>
    </lineage>
</organism>
<dbReference type="Pfam" id="PF00083">
    <property type="entry name" value="Sugar_tr"/>
    <property type="match status" value="1"/>
</dbReference>
<evidence type="ECO:0000256" key="4">
    <source>
        <dbReference type="ARBA" id="ARBA00022692"/>
    </source>
</evidence>
<keyword evidence="6 10" id="KW-1133">Transmembrane helix</keyword>
<sequence length="730" mass="82101">MEKTETPIQKFYKNANVFITGGTGFLGKILIEKLLRSTEVNTLYILIRKKRDEDIKSRCEKIFDNEIFNKLKQHNASFKQKIQPVEGDCAHPGLGLSTTDRNELIDKTNIVFHIAASVKLEAHLKFSFTINVNGTKDVLDLARDIKHLKSVVHVSTAYSNCPNDVIEEKIYDFPMSYQDIASIIEKYSDTEITTMTPGIIGKWPNTYTFTKALAESLIKEHGTGLPVGIYRPSIVISTYKEPIEGWTENFYGPTGVYAMMMAGLLRIVVADLKKDSYCIPVDTCVAGLIGTAWDCSIKFEKLPLDLLHNLSILRKKEEDKNDNSSSEKFFLTPFLKQVPSMAALPMAVGSAFGGIFIEKMGRKTAHSISCIPTFIGWLLICLATGTRMILIGRFISGFFTGFLATATGVYIGEISDPLYRGFFLAGISTSISLGLFLSHLLGTFLSWQTTALICSILPLFSQIIIFFVPESPSWLAGRGKTEEAEKSFYWCRGITEDSKKEFSIMLERQNQNQHSKMDKNSLKERLQELMVPEFLKPLGIITFYIVANQWAGINAITFYSVSVMKETIGSGLNEYVAMLIIDSLRLFMSIIACIMLRRFGRRPLALISGIGTFISLFSLTLYTFLIKLYPQGTSVYIPMTCLMWGNTLWANLNPNALVEGIDNFVKNFRKLPKEIKALSVGVTLENTLKQFRNAVPLMVALKNEALRERHWKILMDKTGIKFNMSPDKLV</sequence>
<evidence type="ECO:0000256" key="7">
    <source>
        <dbReference type="ARBA" id="ARBA00023098"/>
    </source>
</evidence>
<evidence type="ECO:0000256" key="10">
    <source>
        <dbReference type="RuleBase" id="RU363097"/>
    </source>
</evidence>
<dbReference type="EMBL" id="OV651834">
    <property type="protein sequence ID" value="CAH1107544.1"/>
    <property type="molecule type" value="Genomic_DNA"/>
</dbReference>
<dbReference type="InterPro" id="IPR005828">
    <property type="entry name" value="MFS_sugar_transport-like"/>
</dbReference>
<reference evidence="12" key="1">
    <citation type="submission" date="2022-01" db="EMBL/GenBank/DDBJ databases">
        <authorList>
            <person name="King R."/>
        </authorList>
    </citation>
    <scope>NUCLEOTIDE SEQUENCE</scope>
</reference>
<dbReference type="InterPro" id="IPR005829">
    <property type="entry name" value="Sugar_transporter_CS"/>
</dbReference>
<evidence type="ECO:0000256" key="2">
    <source>
        <dbReference type="ARBA" id="ARBA00005928"/>
    </source>
</evidence>